<gene>
    <name evidence="1" type="ORF">GGR04_004517</name>
</gene>
<organism evidence="1 2">
    <name type="scientific">Aureimonas pseudogalii</name>
    <dbReference type="NCBI Taxonomy" id="1744844"/>
    <lineage>
        <taxon>Bacteria</taxon>
        <taxon>Pseudomonadati</taxon>
        <taxon>Pseudomonadota</taxon>
        <taxon>Alphaproteobacteria</taxon>
        <taxon>Hyphomicrobiales</taxon>
        <taxon>Aurantimonadaceae</taxon>
        <taxon>Aureimonas</taxon>
    </lineage>
</organism>
<name>A0A7W6H8U4_9HYPH</name>
<evidence type="ECO:0000313" key="2">
    <source>
        <dbReference type="Proteomes" id="UP000542776"/>
    </source>
</evidence>
<reference evidence="1 2" key="1">
    <citation type="submission" date="2020-08" db="EMBL/GenBank/DDBJ databases">
        <title>Genomic Encyclopedia of Type Strains, Phase IV (KMG-IV): sequencing the most valuable type-strain genomes for metagenomic binning, comparative biology and taxonomic classification.</title>
        <authorList>
            <person name="Goeker M."/>
        </authorList>
    </citation>
    <scope>NUCLEOTIDE SEQUENCE [LARGE SCALE GENOMIC DNA]</scope>
    <source>
        <strain evidence="1 2">DSM 102238</strain>
    </source>
</reference>
<keyword evidence="2" id="KW-1185">Reference proteome</keyword>
<protein>
    <submittedName>
        <fullName evidence="1">Uncharacterized protein</fullName>
    </submittedName>
</protein>
<sequence>MRPRSAGVAGTWLFNARRVRGWCAERTRGKSFQKAFPPRCSVPAFDGLDRA</sequence>
<dbReference type="AlphaFoldDB" id="A0A7W6H8U4"/>
<accession>A0A7W6H8U4</accession>
<proteinExistence type="predicted"/>
<evidence type="ECO:0000313" key="1">
    <source>
        <dbReference type="EMBL" id="MBB4000637.1"/>
    </source>
</evidence>
<dbReference type="EMBL" id="JACIEK010000025">
    <property type="protein sequence ID" value="MBB4000637.1"/>
    <property type="molecule type" value="Genomic_DNA"/>
</dbReference>
<dbReference type="Proteomes" id="UP000542776">
    <property type="component" value="Unassembled WGS sequence"/>
</dbReference>
<comment type="caution">
    <text evidence="1">The sequence shown here is derived from an EMBL/GenBank/DDBJ whole genome shotgun (WGS) entry which is preliminary data.</text>
</comment>